<dbReference type="OrthoDB" id="2970823at2"/>
<protein>
    <submittedName>
        <fullName evidence="2">Uncharacterized protein</fullName>
    </submittedName>
</protein>
<dbReference type="KEGG" id="hmn:HM131_05665"/>
<reference evidence="2 3" key="1">
    <citation type="submission" date="2017-04" db="EMBL/GenBank/DDBJ databases">
        <title>The whole genome sequencing and assembly of Halobacillus mangrovi strain.</title>
        <authorList>
            <person name="Lee S.-J."/>
            <person name="Park M.-K."/>
            <person name="Kim J.-Y."/>
            <person name="Lee Y.-J."/>
            <person name="Yi H."/>
            <person name="Bahn Y.-S."/>
            <person name="Kim J.F."/>
            <person name="Lee D.-W."/>
        </authorList>
    </citation>
    <scope>NUCLEOTIDE SEQUENCE [LARGE SCALE GENOMIC DNA]</scope>
    <source>
        <strain evidence="2 3">KTB 131</strain>
    </source>
</reference>
<dbReference type="AlphaFoldDB" id="A0A1W5ZST0"/>
<accession>A0A1W5ZST0</accession>
<keyword evidence="3" id="KW-1185">Reference proteome</keyword>
<keyword evidence="1" id="KW-1133">Transmembrane helix</keyword>
<evidence type="ECO:0000313" key="2">
    <source>
        <dbReference type="EMBL" id="ARI76354.1"/>
    </source>
</evidence>
<gene>
    <name evidence="2" type="ORF">HM131_05665</name>
</gene>
<keyword evidence="1" id="KW-0472">Membrane</keyword>
<dbReference type="STRING" id="402384.HM131_05665"/>
<dbReference type="Proteomes" id="UP000192527">
    <property type="component" value="Chromosome"/>
</dbReference>
<organism evidence="2 3">
    <name type="scientific">Halobacillus mangrovi</name>
    <dbReference type="NCBI Taxonomy" id="402384"/>
    <lineage>
        <taxon>Bacteria</taxon>
        <taxon>Bacillati</taxon>
        <taxon>Bacillota</taxon>
        <taxon>Bacilli</taxon>
        <taxon>Bacillales</taxon>
        <taxon>Bacillaceae</taxon>
        <taxon>Halobacillus</taxon>
    </lineage>
</organism>
<feature type="transmembrane region" description="Helical" evidence="1">
    <location>
        <begin position="12"/>
        <end position="38"/>
    </location>
</feature>
<sequence>MKKAVIKLFENLYGWIAFLTMALGVLTATMFGISFIIGGGTGESIAVIAGTLMSWGIRFAAIAMLIGLVYTYMTKQHSLTLGSESKSSVAQKEIDAEMKKVM</sequence>
<dbReference type="RefSeq" id="WP_085028799.1">
    <property type="nucleotide sequence ID" value="NZ_CP020772.1"/>
</dbReference>
<keyword evidence="1" id="KW-0812">Transmembrane</keyword>
<proteinExistence type="predicted"/>
<evidence type="ECO:0000313" key="3">
    <source>
        <dbReference type="Proteomes" id="UP000192527"/>
    </source>
</evidence>
<name>A0A1W5ZST0_9BACI</name>
<feature type="transmembrane region" description="Helical" evidence="1">
    <location>
        <begin position="44"/>
        <end position="70"/>
    </location>
</feature>
<evidence type="ECO:0000256" key="1">
    <source>
        <dbReference type="SAM" id="Phobius"/>
    </source>
</evidence>
<dbReference type="EMBL" id="CP020772">
    <property type="protein sequence ID" value="ARI76354.1"/>
    <property type="molecule type" value="Genomic_DNA"/>
</dbReference>